<dbReference type="eggNOG" id="COG1020">
    <property type="taxonomic scope" value="Bacteria"/>
</dbReference>
<dbReference type="Proteomes" id="UP000017747">
    <property type="component" value="Unassembled WGS sequence"/>
</dbReference>
<dbReference type="STRING" id="994573.T472_0205630"/>
<sequence>MKSGYPISNETDLDISTLSNFCEMFRSASKSYPDKTALVHGDKSMTYIELDLLSDQVSWRIIGLGIESGSIISIMMERSMNAIAAMIGVWKSHCAYVFIDPSYPEQRIEYMQSECKSPLTITETFFEDLECTPQDPKTQFSDDDLAVVIFTSGSTGNPKGVMISHRNVAELAKSHKFLNMGTNDVCGLFASLSFVAVLNDIFTILALGGTVDIIPTDIRKNIRALAEHYKSHKITFTFLPPHMASKFIQIDEDNTTLKTLVVGSEPTRNLKKRHYDIINVYSSSETCNYSTTFHIEYEARTYPIGKVKDTLKCYILDEDENLVPEGSPGEICIAGPQVSLGYLNNQAKTAQQFIRNRFSEEPGFERIYKSGDIVRMLPDGNMEYIGRKDWMMKIRGFRVEATEVENAMLKYPDVLETSVKAFQDDGGTNVLCGYFIAEKKVQTTDFLDFLKTLLPAYMVPSILVQMDDFPRNFNNKVNKCELPEPDLSSKKARRN</sequence>
<protein>
    <submittedName>
        <fullName evidence="4">Gramicidin synthetase</fullName>
    </submittedName>
</protein>
<dbReference type="Gene3D" id="3.40.50.12780">
    <property type="entry name" value="N-terminal domain of ligase-like"/>
    <property type="match status" value="1"/>
</dbReference>
<evidence type="ECO:0000313" key="5">
    <source>
        <dbReference type="Proteomes" id="UP000017747"/>
    </source>
</evidence>
<keyword evidence="1" id="KW-0596">Phosphopantetheine</keyword>
<dbReference type="InterPro" id="IPR045851">
    <property type="entry name" value="AMP-bd_C_sf"/>
</dbReference>
<accession>V4GLE7</accession>
<dbReference type="InterPro" id="IPR020845">
    <property type="entry name" value="AMP-binding_CS"/>
</dbReference>
<organism evidence="4 5">
    <name type="scientific">Youngiibacter fragilis 232.1</name>
    <dbReference type="NCBI Taxonomy" id="994573"/>
    <lineage>
        <taxon>Bacteria</taxon>
        <taxon>Bacillati</taxon>
        <taxon>Bacillota</taxon>
        <taxon>Clostridia</taxon>
        <taxon>Eubacteriales</taxon>
        <taxon>Clostridiaceae</taxon>
        <taxon>Youngiibacter</taxon>
    </lineage>
</organism>
<dbReference type="Gene3D" id="3.30.300.30">
    <property type="match status" value="1"/>
</dbReference>
<proteinExistence type="predicted"/>
<dbReference type="AlphaFoldDB" id="V4GLE7"/>
<evidence type="ECO:0000256" key="1">
    <source>
        <dbReference type="ARBA" id="ARBA00022450"/>
    </source>
</evidence>
<name>V4GLE7_9CLOT</name>
<dbReference type="PANTHER" id="PTHR44845:SF6">
    <property type="entry name" value="BETA-ALANINE-ACTIVATING ENZYME"/>
    <property type="match status" value="1"/>
</dbReference>
<dbReference type="PATRIC" id="fig|994573.3.peg.1051"/>
<dbReference type="OrthoDB" id="9778383at2"/>
<evidence type="ECO:0000259" key="3">
    <source>
        <dbReference type="Pfam" id="PF00501"/>
    </source>
</evidence>
<feature type="domain" description="AMP-dependent synthetase/ligase" evidence="3">
    <location>
        <begin position="26"/>
        <end position="343"/>
    </location>
</feature>
<dbReference type="SUPFAM" id="SSF56801">
    <property type="entry name" value="Acetyl-CoA synthetase-like"/>
    <property type="match status" value="1"/>
</dbReference>
<dbReference type="InterPro" id="IPR000873">
    <property type="entry name" value="AMP-dep_synth/lig_dom"/>
</dbReference>
<evidence type="ECO:0000256" key="2">
    <source>
        <dbReference type="ARBA" id="ARBA00022553"/>
    </source>
</evidence>
<gene>
    <name evidence="4" type="ORF">T472_0205630</name>
</gene>
<dbReference type="Pfam" id="PF00501">
    <property type="entry name" value="AMP-binding"/>
    <property type="match status" value="1"/>
</dbReference>
<comment type="caution">
    <text evidence="4">The sequence shown here is derived from an EMBL/GenBank/DDBJ whole genome shotgun (WGS) entry which is preliminary data.</text>
</comment>
<keyword evidence="2" id="KW-0597">Phosphoprotein</keyword>
<dbReference type="InterPro" id="IPR020459">
    <property type="entry name" value="AMP-binding"/>
</dbReference>
<reference evidence="4 5" key="1">
    <citation type="journal article" date="2014" name="Genome Announc.">
        <title>Genome Sequence of Youngiibacter fragilis, the Type Strain of the Genus Youngiibacter.</title>
        <authorList>
            <person name="Wawrik C.B."/>
            <person name="Callaghan A.V."/>
            <person name="Stamps B.W."/>
            <person name="Wawrik B."/>
        </authorList>
    </citation>
    <scope>NUCLEOTIDE SEQUENCE [LARGE SCALE GENOMIC DNA]</scope>
    <source>
        <strain evidence="4 5">232.1</strain>
    </source>
</reference>
<dbReference type="PRINTS" id="PR00154">
    <property type="entry name" value="AMPBINDING"/>
</dbReference>
<dbReference type="EMBL" id="AXUN02000090">
    <property type="protein sequence ID" value="ETA81549.1"/>
    <property type="molecule type" value="Genomic_DNA"/>
</dbReference>
<keyword evidence="5" id="KW-1185">Reference proteome</keyword>
<dbReference type="InterPro" id="IPR042099">
    <property type="entry name" value="ANL_N_sf"/>
</dbReference>
<dbReference type="PANTHER" id="PTHR44845">
    <property type="entry name" value="CARRIER DOMAIN-CONTAINING PROTEIN"/>
    <property type="match status" value="1"/>
</dbReference>
<dbReference type="CDD" id="cd05930">
    <property type="entry name" value="A_NRPS"/>
    <property type="match status" value="1"/>
</dbReference>
<evidence type="ECO:0000313" key="4">
    <source>
        <dbReference type="EMBL" id="ETA81549.1"/>
    </source>
</evidence>
<dbReference type="PROSITE" id="PS00455">
    <property type="entry name" value="AMP_BINDING"/>
    <property type="match status" value="1"/>
</dbReference>